<gene>
    <name evidence="1" type="ORF">STAS_16368</name>
</gene>
<dbReference type="Proteomes" id="UP000325081">
    <property type="component" value="Unassembled WGS sequence"/>
</dbReference>
<proteinExistence type="predicted"/>
<name>A0A5A7Q4G2_STRAF</name>
<keyword evidence="2" id="KW-1185">Reference proteome</keyword>
<sequence length="149" mass="17368">MTINIEIHCIYLPLTTWRSKHRRYHREASGARSRPETLPWGLAPRNRSFLESDPPHSTITLFAIFTGGRLILSQLVNSSRLSSSDNTGRDISISGRLEEDFTTQILKCSPFSWNRRRRRNLLVSQRGKSWVINAVDNMLLVTNLYHFWR</sequence>
<organism evidence="1 2">
    <name type="scientific">Striga asiatica</name>
    <name type="common">Asiatic witchweed</name>
    <name type="synonym">Buchnera asiatica</name>
    <dbReference type="NCBI Taxonomy" id="4170"/>
    <lineage>
        <taxon>Eukaryota</taxon>
        <taxon>Viridiplantae</taxon>
        <taxon>Streptophyta</taxon>
        <taxon>Embryophyta</taxon>
        <taxon>Tracheophyta</taxon>
        <taxon>Spermatophyta</taxon>
        <taxon>Magnoliopsida</taxon>
        <taxon>eudicotyledons</taxon>
        <taxon>Gunneridae</taxon>
        <taxon>Pentapetalae</taxon>
        <taxon>asterids</taxon>
        <taxon>lamiids</taxon>
        <taxon>Lamiales</taxon>
        <taxon>Orobanchaceae</taxon>
        <taxon>Buchnereae</taxon>
        <taxon>Striga</taxon>
    </lineage>
</organism>
<dbReference type="AlphaFoldDB" id="A0A5A7Q4G2"/>
<evidence type="ECO:0000313" key="1">
    <source>
        <dbReference type="EMBL" id="GER39732.1"/>
    </source>
</evidence>
<dbReference type="OrthoDB" id="354304at2759"/>
<evidence type="ECO:0000313" key="2">
    <source>
        <dbReference type="Proteomes" id="UP000325081"/>
    </source>
</evidence>
<comment type="caution">
    <text evidence="1">The sequence shown here is derived from an EMBL/GenBank/DDBJ whole genome shotgun (WGS) entry which is preliminary data.</text>
</comment>
<accession>A0A5A7Q4G2</accession>
<reference evidence="2" key="1">
    <citation type="journal article" date="2019" name="Curr. Biol.">
        <title>Genome Sequence of Striga asiatica Provides Insight into the Evolution of Plant Parasitism.</title>
        <authorList>
            <person name="Yoshida S."/>
            <person name="Kim S."/>
            <person name="Wafula E.K."/>
            <person name="Tanskanen J."/>
            <person name="Kim Y.M."/>
            <person name="Honaas L."/>
            <person name="Yang Z."/>
            <person name="Spallek T."/>
            <person name="Conn C.E."/>
            <person name="Ichihashi Y."/>
            <person name="Cheong K."/>
            <person name="Cui S."/>
            <person name="Der J.P."/>
            <person name="Gundlach H."/>
            <person name="Jiao Y."/>
            <person name="Hori C."/>
            <person name="Ishida J.K."/>
            <person name="Kasahara H."/>
            <person name="Kiba T."/>
            <person name="Kim M.S."/>
            <person name="Koo N."/>
            <person name="Laohavisit A."/>
            <person name="Lee Y.H."/>
            <person name="Lumba S."/>
            <person name="McCourt P."/>
            <person name="Mortimer J.C."/>
            <person name="Mutuku J.M."/>
            <person name="Nomura T."/>
            <person name="Sasaki-Sekimoto Y."/>
            <person name="Seto Y."/>
            <person name="Wang Y."/>
            <person name="Wakatake T."/>
            <person name="Sakakibara H."/>
            <person name="Demura T."/>
            <person name="Yamaguchi S."/>
            <person name="Yoneyama K."/>
            <person name="Manabe R.I."/>
            <person name="Nelson D.C."/>
            <person name="Schulman A.H."/>
            <person name="Timko M.P."/>
            <person name="dePamphilis C.W."/>
            <person name="Choi D."/>
            <person name="Shirasu K."/>
        </authorList>
    </citation>
    <scope>NUCLEOTIDE SEQUENCE [LARGE SCALE GENOMIC DNA]</scope>
    <source>
        <strain evidence="2">cv. UVA1</strain>
    </source>
</reference>
<dbReference type="EMBL" id="BKCP01005738">
    <property type="protein sequence ID" value="GER39732.1"/>
    <property type="molecule type" value="Genomic_DNA"/>
</dbReference>
<protein>
    <submittedName>
        <fullName evidence="1">Fatty acid desaturase 2</fullName>
    </submittedName>
</protein>